<dbReference type="InterPro" id="IPR051035">
    <property type="entry name" value="Mito_inheritance_9"/>
</dbReference>
<dbReference type="EMBL" id="KN846957">
    <property type="protein sequence ID" value="KIW71004.1"/>
    <property type="molecule type" value="Genomic_DNA"/>
</dbReference>
<keyword evidence="2" id="KW-1185">Reference proteome</keyword>
<sequence>MTSVCPPASLVASSVNLHLHLRTPLINSPLHFAVLDYFTNDHFFLPTTGRWLWNEPQKIQQHTSKFDVKALKNAVTKTAGLEGRSPGVHLEKLAEGGSNKVLAATIGRQRFVIKIPDPVVPQRLVMASEVATLEFLRAELRLPVPRVLTAGARTLHENSAVKLGD</sequence>
<gene>
    <name evidence="1" type="ORF">PV04_03227</name>
</gene>
<evidence type="ECO:0008006" key="3">
    <source>
        <dbReference type="Google" id="ProtNLM"/>
    </source>
</evidence>
<proteinExistence type="predicted"/>
<reference evidence="1 2" key="1">
    <citation type="submission" date="2015-01" db="EMBL/GenBank/DDBJ databases">
        <title>The Genome Sequence of Capronia semiimmersa CBS27337.</title>
        <authorList>
            <consortium name="The Broad Institute Genomics Platform"/>
            <person name="Cuomo C."/>
            <person name="de Hoog S."/>
            <person name="Gorbushina A."/>
            <person name="Stielow B."/>
            <person name="Teixiera M."/>
            <person name="Abouelleil A."/>
            <person name="Chapman S.B."/>
            <person name="Priest M."/>
            <person name="Young S.K."/>
            <person name="Wortman J."/>
            <person name="Nusbaum C."/>
            <person name="Birren B."/>
        </authorList>
    </citation>
    <scope>NUCLEOTIDE SEQUENCE [LARGE SCALE GENOMIC DNA]</scope>
    <source>
        <strain evidence="1 2">CBS 27337</strain>
    </source>
</reference>
<dbReference type="PANTHER" id="PTHR36091:SF2">
    <property type="entry name" value="AMINOGLYCOSIDE PHOSPHOTRANSFERASE DOMAIN-CONTAINING PROTEIN"/>
    <property type="match status" value="1"/>
</dbReference>
<dbReference type="GO" id="GO:0005739">
    <property type="term" value="C:mitochondrion"/>
    <property type="evidence" value="ECO:0007669"/>
    <property type="project" value="TreeGrafter"/>
</dbReference>
<organism evidence="1 2">
    <name type="scientific">Phialophora macrospora</name>
    <dbReference type="NCBI Taxonomy" id="1851006"/>
    <lineage>
        <taxon>Eukaryota</taxon>
        <taxon>Fungi</taxon>
        <taxon>Dikarya</taxon>
        <taxon>Ascomycota</taxon>
        <taxon>Pezizomycotina</taxon>
        <taxon>Eurotiomycetes</taxon>
        <taxon>Chaetothyriomycetidae</taxon>
        <taxon>Chaetothyriales</taxon>
        <taxon>Herpotrichiellaceae</taxon>
        <taxon>Phialophora</taxon>
    </lineage>
</organism>
<dbReference type="AlphaFoldDB" id="A0A0D2GFR2"/>
<accession>A0A0D2GFR2</accession>
<evidence type="ECO:0000313" key="1">
    <source>
        <dbReference type="EMBL" id="KIW71004.1"/>
    </source>
</evidence>
<dbReference type="HOGENOM" id="CLU_1610544_0_0_1"/>
<dbReference type="InterPro" id="IPR011009">
    <property type="entry name" value="Kinase-like_dom_sf"/>
</dbReference>
<protein>
    <recommendedName>
        <fullName evidence="3">Aminoglycoside phosphotransferase domain-containing protein</fullName>
    </recommendedName>
</protein>
<dbReference type="SUPFAM" id="SSF56112">
    <property type="entry name" value="Protein kinase-like (PK-like)"/>
    <property type="match status" value="1"/>
</dbReference>
<evidence type="ECO:0000313" key="2">
    <source>
        <dbReference type="Proteomes" id="UP000054266"/>
    </source>
</evidence>
<name>A0A0D2GFR2_9EURO</name>
<dbReference type="PANTHER" id="PTHR36091">
    <property type="entry name" value="ALTERED INHERITANCE OF MITOCHONDRIA PROTEIN 9, MITOCHONDRIAL"/>
    <property type="match status" value="1"/>
</dbReference>
<dbReference type="Proteomes" id="UP000054266">
    <property type="component" value="Unassembled WGS sequence"/>
</dbReference>